<evidence type="ECO:0000259" key="5">
    <source>
        <dbReference type="PROSITE" id="PS50893"/>
    </source>
</evidence>
<sequence>MNAPAFRAATDGSSSPVVISVKNVSKRFGEAKSNQSVLALDNVSLDIRKGEFVCLLGPSGCGKSTLLNIIGGLMDASSGSARIDGREIKGPTPDAISFVFQESTLFPWYTIVENFNIALKFQGVPQSEWSDRTMKALKSVGMATFANHYPNQLSVGMRQRVNMARGIALKTDVLLMDEPFAALDEQTRMVLGEDLSTLLAETGKTIVFVTHSLAEAVFLSDRIIVMTARPGRIKTVVEVGEPHPRSPDFMLEPRFSELRNELYALLRDEIRAATAAMRDPVSAPVSLHGG</sequence>
<comment type="similarity">
    <text evidence="1">Belongs to the ABC transporter superfamily.</text>
</comment>
<dbReference type="InterPro" id="IPR027417">
    <property type="entry name" value="P-loop_NTPase"/>
</dbReference>
<gene>
    <name evidence="6" type="ORF">ABGN05_08765</name>
</gene>
<dbReference type="GO" id="GO:0005524">
    <property type="term" value="F:ATP binding"/>
    <property type="evidence" value="ECO:0007669"/>
    <property type="project" value="UniProtKB-KW"/>
</dbReference>
<dbReference type="PROSITE" id="PS50893">
    <property type="entry name" value="ABC_TRANSPORTER_2"/>
    <property type="match status" value="1"/>
</dbReference>
<dbReference type="RefSeq" id="WP_367953630.1">
    <property type="nucleotide sequence ID" value="NZ_JBDPGJ010000002.1"/>
</dbReference>
<reference evidence="6 7" key="1">
    <citation type="submission" date="2024-05" db="EMBL/GenBank/DDBJ databases">
        <authorList>
            <person name="Jiang F."/>
        </authorList>
    </citation>
    <scope>NUCLEOTIDE SEQUENCE [LARGE SCALE GENOMIC DNA]</scope>
    <source>
        <strain evidence="6 7">LZ166</strain>
    </source>
</reference>
<keyword evidence="2" id="KW-0813">Transport</keyword>
<evidence type="ECO:0000256" key="1">
    <source>
        <dbReference type="ARBA" id="ARBA00005417"/>
    </source>
</evidence>
<dbReference type="Gene3D" id="3.40.50.300">
    <property type="entry name" value="P-loop containing nucleotide triphosphate hydrolases"/>
    <property type="match status" value="1"/>
</dbReference>
<protein>
    <submittedName>
        <fullName evidence="6">ABC transporter ATP-binding protein</fullName>
    </submittedName>
</protein>
<dbReference type="PANTHER" id="PTHR42788">
    <property type="entry name" value="TAURINE IMPORT ATP-BINDING PROTEIN-RELATED"/>
    <property type="match status" value="1"/>
</dbReference>
<keyword evidence="4 6" id="KW-0067">ATP-binding</keyword>
<dbReference type="PROSITE" id="PS00211">
    <property type="entry name" value="ABC_TRANSPORTER_1"/>
    <property type="match status" value="1"/>
</dbReference>
<dbReference type="PANTHER" id="PTHR42788:SF13">
    <property type="entry name" value="ALIPHATIC SULFONATES IMPORT ATP-BINDING PROTEIN SSUB"/>
    <property type="match status" value="1"/>
</dbReference>
<dbReference type="InterPro" id="IPR017871">
    <property type="entry name" value="ABC_transporter-like_CS"/>
</dbReference>
<dbReference type="InterPro" id="IPR003439">
    <property type="entry name" value="ABC_transporter-like_ATP-bd"/>
</dbReference>
<keyword evidence="3" id="KW-0547">Nucleotide-binding</keyword>
<proteinExistence type="inferred from homology"/>
<evidence type="ECO:0000256" key="4">
    <source>
        <dbReference type="ARBA" id="ARBA00022840"/>
    </source>
</evidence>
<dbReference type="SUPFAM" id="SSF52540">
    <property type="entry name" value="P-loop containing nucleoside triphosphate hydrolases"/>
    <property type="match status" value="1"/>
</dbReference>
<dbReference type="EMBL" id="JBDPGJ010000002">
    <property type="protein sequence ID" value="MEX0405750.1"/>
    <property type="molecule type" value="Genomic_DNA"/>
</dbReference>
<comment type="caution">
    <text evidence="6">The sequence shown here is derived from an EMBL/GenBank/DDBJ whole genome shotgun (WGS) entry which is preliminary data.</text>
</comment>
<feature type="domain" description="ABC transporter" evidence="5">
    <location>
        <begin position="19"/>
        <end position="253"/>
    </location>
</feature>
<evidence type="ECO:0000256" key="3">
    <source>
        <dbReference type="ARBA" id="ARBA00022741"/>
    </source>
</evidence>
<organism evidence="6 7">
    <name type="scientific">Aquibium pacificus</name>
    <dbReference type="NCBI Taxonomy" id="3153579"/>
    <lineage>
        <taxon>Bacteria</taxon>
        <taxon>Pseudomonadati</taxon>
        <taxon>Pseudomonadota</taxon>
        <taxon>Alphaproteobacteria</taxon>
        <taxon>Hyphomicrobiales</taxon>
        <taxon>Phyllobacteriaceae</taxon>
        <taxon>Aquibium</taxon>
    </lineage>
</organism>
<accession>A0ABV3SG66</accession>
<name>A0ABV3SG66_9HYPH</name>
<dbReference type="Proteomes" id="UP001556692">
    <property type="component" value="Unassembled WGS sequence"/>
</dbReference>
<dbReference type="InterPro" id="IPR003593">
    <property type="entry name" value="AAA+_ATPase"/>
</dbReference>
<dbReference type="InterPro" id="IPR050166">
    <property type="entry name" value="ABC_transporter_ATP-bind"/>
</dbReference>
<dbReference type="SMART" id="SM00382">
    <property type="entry name" value="AAA"/>
    <property type="match status" value="1"/>
</dbReference>
<evidence type="ECO:0000256" key="2">
    <source>
        <dbReference type="ARBA" id="ARBA00022448"/>
    </source>
</evidence>
<dbReference type="CDD" id="cd03293">
    <property type="entry name" value="ABC_NrtD_SsuB_transporters"/>
    <property type="match status" value="1"/>
</dbReference>
<evidence type="ECO:0000313" key="6">
    <source>
        <dbReference type="EMBL" id="MEX0405750.1"/>
    </source>
</evidence>
<dbReference type="Pfam" id="PF00005">
    <property type="entry name" value="ABC_tran"/>
    <property type="match status" value="1"/>
</dbReference>
<evidence type="ECO:0000313" key="7">
    <source>
        <dbReference type="Proteomes" id="UP001556692"/>
    </source>
</evidence>
<keyword evidence="7" id="KW-1185">Reference proteome</keyword>